<dbReference type="AlphaFoldDB" id="A0A2P2QST3"/>
<protein>
    <submittedName>
        <fullName evidence="1">Uncharacterized protein</fullName>
    </submittedName>
</protein>
<sequence>MTLFPNPTVCKSHALGCPLFLHHRIT</sequence>
<dbReference type="EMBL" id="GGEC01089596">
    <property type="protein sequence ID" value="MBX70080.1"/>
    <property type="molecule type" value="Transcribed_RNA"/>
</dbReference>
<proteinExistence type="predicted"/>
<accession>A0A2P2QST3</accession>
<evidence type="ECO:0000313" key="1">
    <source>
        <dbReference type="EMBL" id="MBX70080.1"/>
    </source>
</evidence>
<organism evidence="1">
    <name type="scientific">Rhizophora mucronata</name>
    <name type="common">Asiatic mangrove</name>
    <dbReference type="NCBI Taxonomy" id="61149"/>
    <lineage>
        <taxon>Eukaryota</taxon>
        <taxon>Viridiplantae</taxon>
        <taxon>Streptophyta</taxon>
        <taxon>Embryophyta</taxon>
        <taxon>Tracheophyta</taxon>
        <taxon>Spermatophyta</taxon>
        <taxon>Magnoliopsida</taxon>
        <taxon>eudicotyledons</taxon>
        <taxon>Gunneridae</taxon>
        <taxon>Pentapetalae</taxon>
        <taxon>rosids</taxon>
        <taxon>fabids</taxon>
        <taxon>Malpighiales</taxon>
        <taxon>Rhizophoraceae</taxon>
        <taxon>Rhizophora</taxon>
    </lineage>
</organism>
<reference evidence="1" key="1">
    <citation type="submission" date="2018-02" db="EMBL/GenBank/DDBJ databases">
        <title>Rhizophora mucronata_Transcriptome.</title>
        <authorList>
            <person name="Meera S.P."/>
            <person name="Sreeshan A."/>
            <person name="Augustine A."/>
        </authorList>
    </citation>
    <scope>NUCLEOTIDE SEQUENCE</scope>
    <source>
        <tissue evidence="1">Leaf</tissue>
    </source>
</reference>
<name>A0A2P2QST3_RHIMU</name>